<accession>A0A6C0JDI7</accession>
<protein>
    <recommendedName>
        <fullName evidence="3">Helicase ATP-binding domain-containing protein</fullName>
    </recommendedName>
</protein>
<dbReference type="Gene3D" id="3.40.50.300">
    <property type="entry name" value="P-loop containing nucleotide triphosphate hydrolases"/>
    <property type="match status" value="2"/>
</dbReference>
<dbReference type="InterPro" id="IPR014001">
    <property type="entry name" value="Helicase_ATP-bd"/>
</dbReference>
<dbReference type="InterPro" id="IPR001650">
    <property type="entry name" value="Helicase_C-like"/>
</dbReference>
<dbReference type="GO" id="GO:0043596">
    <property type="term" value="C:nuclear replication fork"/>
    <property type="evidence" value="ECO:0007669"/>
    <property type="project" value="TreeGrafter"/>
</dbReference>
<evidence type="ECO:0000256" key="2">
    <source>
        <dbReference type="SAM" id="MobiDB-lite"/>
    </source>
</evidence>
<name>A0A6C0JDI7_9ZZZZ</name>
<feature type="compositionally biased region" description="Basic and acidic residues" evidence="2">
    <location>
        <begin position="1286"/>
        <end position="1296"/>
    </location>
</feature>
<dbReference type="GO" id="GO:0031297">
    <property type="term" value="P:replication fork processing"/>
    <property type="evidence" value="ECO:0007669"/>
    <property type="project" value="TreeGrafter"/>
</dbReference>
<organism evidence="4">
    <name type="scientific">viral metagenome</name>
    <dbReference type="NCBI Taxonomy" id="1070528"/>
    <lineage>
        <taxon>unclassified sequences</taxon>
        <taxon>metagenomes</taxon>
        <taxon>organismal metagenomes</taxon>
    </lineage>
</organism>
<feature type="region of interest" description="Disordered" evidence="2">
    <location>
        <begin position="1284"/>
        <end position="1326"/>
    </location>
</feature>
<dbReference type="SUPFAM" id="SSF52540">
    <property type="entry name" value="P-loop containing nucleoside triphosphate hydrolases"/>
    <property type="match status" value="2"/>
</dbReference>
<dbReference type="GO" id="GO:0016787">
    <property type="term" value="F:hydrolase activity"/>
    <property type="evidence" value="ECO:0007669"/>
    <property type="project" value="UniProtKB-KW"/>
</dbReference>
<evidence type="ECO:0000259" key="3">
    <source>
        <dbReference type="SMART" id="SM00487"/>
    </source>
</evidence>
<dbReference type="SMART" id="SM00487">
    <property type="entry name" value="DEXDc"/>
    <property type="match status" value="1"/>
</dbReference>
<evidence type="ECO:0000256" key="1">
    <source>
        <dbReference type="ARBA" id="ARBA00022801"/>
    </source>
</evidence>
<dbReference type="Pfam" id="PF00271">
    <property type="entry name" value="Helicase_C"/>
    <property type="match status" value="1"/>
</dbReference>
<keyword evidence="1" id="KW-0378">Hydrolase</keyword>
<proteinExistence type="predicted"/>
<dbReference type="PANTHER" id="PTHR45766">
    <property type="entry name" value="DNA ANNEALING HELICASE AND ENDONUCLEASE ZRANB3 FAMILY MEMBER"/>
    <property type="match status" value="1"/>
</dbReference>
<dbReference type="GO" id="GO:0006281">
    <property type="term" value="P:DNA repair"/>
    <property type="evidence" value="ECO:0007669"/>
    <property type="project" value="TreeGrafter"/>
</dbReference>
<evidence type="ECO:0000313" key="4">
    <source>
        <dbReference type="EMBL" id="QHU03453.1"/>
    </source>
</evidence>
<dbReference type="InterPro" id="IPR027417">
    <property type="entry name" value="P-loop_NTPase"/>
</dbReference>
<sequence>MPPKLKKPVKSDSSKEASFLSDLKTKCNDGKLFYTDESEDRLKMNRWIIPNDSKFMNFITKEFNVNTISAENARSTMKVWKDEQQKFIDIGPFKHQKFVSDYLSSYSPYRGLLLYHGLGSGKSGASILIGEGFKDRKVCILLPASLRDNYIAELEKFADIGYKKNYHWCKIRLEEGNTDLEEKYISELSKKGVSKELLYKIAKKYDFSGKKIRGIWMIDYNKDQPNYESLDEISKKEISEQIKIMIDHKYAILHYNAGQYTITKILEKLLPNYNVIYSELFGSTPVSKLTNNDRDRLLNYIYENEIENPFNNKVLIVDEIHNLTSGMGGSGHNATRLFELIMRANNIKIVFLSGTPVINNPYELALMFNMLRGFIYSFVIPLEKRDGVFDTNELDKILNNIESVDRFSINLEKNTIEITRLPHKFSNNYVSGKRDGVKYTGDNNGNNKSFTDGVLIELAKKGYQLNGSITQNMYTMFPSMLQNQSTKGSMRGSSKHAELAEKKFIETYVDMLNYRIKNENEFKNRTLGLVSFYNEISGIDKETGANLFPDKIYANIDDTTVEMSNYQFIEYAAKRNIERKLEDRQKTQRARAGEGNDAIGELPSLFKVFSRQKGVFVFPPHIKRPQPPKKDVSLKRKLTSSQVYNLSQEVMEQILQEVRTILTSDVGERYNKFREYLDNIATLDSDKYKFINAVVENLHISNYNDSESYEKWLKTHDFEQDVFDIPEVSEEEEESYAQACKRAIEQLSKDNLTIGGVDTINLSSLSPKYVLMLKNIKSSPGNVFCYSQFRSVEGIEIFRKSLDFNGYSKLETGDTKSADYDVIQDGDMVRYDKSPDNWESYNVKSVSEDRKTVELEGIDGAIDIDRVFKCRYALWTGTESVEERRKTQSTYNSMENMYGQNCLILLTTQSGAEGISLMNVRQVHIMEPYWNNVRIEQVIGRARRIKSHIYLPERHRNVMIYKYIIKFTAKQLDGTWIKDMDKEDISKMKDGEENGFVKGDYVDKDGDEAAELEGFQSYMKSLSMEISKYDNGQTSDQVLHNIAENKELILNKFLKSMKETAIDCEFNKADNIQSDPENKLLNCYIIDSESKYTYELSDSMGDISTSRPEHTRRTTYKLVTISYVLSGKRYRMIIMVKPELQHLTSVNEIINRLSDKQDIYDYYTYNNLYYKDTSKYQIPVRIGTIKKIGQSSTFEFLPTFLEKLEDYSIIEKCIRDKGEYVGDSTDIAKKLLWAQSIRECHSSLSDPLSWTCPICTIELNASINKCTTADCPITKDAVMKLQRKTGRSEGSSRVETEESVAVSKESKVSSSSSGSSIVRLKRRSKK</sequence>
<reference evidence="4" key="1">
    <citation type="journal article" date="2020" name="Nature">
        <title>Giant virus diversity and host interactions through global metagenomics.</title>
        <authorList>
            <person name="Schulz F."/>
            <person name="Roux S."/>
            <person name="Paez-Espino D."/>
            <person name="Jungbluth S."/>
            <person name="Walsh D.A."/>
            <person name="Denef V.J."/>
            <person name="McMahon K.D."/>
            <person name="Konstantinidis K.T."/>
            <person name="Eloe-Fadrosh E.A."/>
            <person name="Kyrpides N.C."/>
            <person name="Woyke T."/>
        </authorList>
    </citation>
    <scope>NUCLEOTIDE SEQUENCE</scope>
    <source>
        <strain evidence="4">GVMAG-M-3300026093-6</strain>
    </source>
</reference>
<dbReference type="EMBL" id="MN740381">
    <property type="protein sequence ID" value="QHU03453.1"/>
    <property type="molecule type" value="Genomic_DNA"/>
</dbReference>
<feature type="compositionally biased region" description="Low complexity" evidence="2">
    <location>
        <begin position="1299"/>
        <end position="1316"/>
    </location>
</feature>
<dbReference type="PANTHER" id="PTHR45766:SF6">
    <property type="entry name" value="SWI_SNF-RELATED MATRIX-ASSOCIATED ACTIN-DEPENDENT REGULATOR OF CHROMATIN SUBFAMILY A-LIKE PROTEIN 1"/>
    <property type="match status" value="1"/>
</dbReference>
<feature type="domain" description="Helicase ATP-binding" evidence="3">
    <location>
        <begin position="88"/>
        <end position="385"/>
    </location>
</feature>